<dbReference type="EMBL" id="FNQJ01000076">
    <property type="protein sequence ID" value="SEA97986.1"/>
    <property type="molecule type" value="Genomic_DNA"/>
</dbReference>
<dbReference type="Proteomes" id="UP000199002">
    <property type="component" value="Unassembled WGS sequence"/>
</dbReference>
<sequence length="115" mass="12781">MQVQVHTDDHIQGGESLAQWIQDEAGTRLARFRDYITRVEVFLTDVDAGKSGAEDKRCRIEARVASRQPVAVTAEADKMAAAFISAVDKLMRALDADLGRAKDRHGRDTIRDAQE</sequence>
<gene>
    <name evidence="1" type="ORF">SAMN05421875_1763</name>
</gene>
<dbReference type="Gene3D" id="3.30.160.100">
    <property type="entry name" value="Ribosome hibernation promotion factor-like"/>
    <property type="match status" value="1"/>
</dbReference>
<accession>A0A1H4FL11</accession>
<evidence type="ECO:0000313" key="2">
    <source>
        <dbReference type="Proteomes" id="UP000199002"/>
    </source>
</evidence>
<dbReference type="GO" id="GO:0005840">
    <property type="term" value="C:ribosome"/>
    <property type="evidence" value="ECO:0007669"/>
    <property type="project" value="UniProtKB-KW"/>
</dbReference>
<name>A0A1H4FL11_9BURK</name>
<protein>
    <submittedName>
        <fullName evidence="1">Sigma 54 modulation protein / S30EA ribosomal protein</fullName>
    </submittedName>
</protein>
<dbReference type="SUPFAM" id="SSF69754">
    <property type="entry name" value="Ribosome binding protein Y (YfiA homologue)"/>
    <property type="match status" value="1"/>
</dbReference>
<dbReference type="GeneID" id="34231553"/>
<keyword evidence="2" id="KW-1185">Reference proteome</keyword>
<dbReference type="Pfam" id="PF02482">
    <property type="entry name" value="Ribosomal_S30AE"/>
    <property type="match status" value="1"/>
</dbReference>
<dbReference type="InterPro" id="IPR036567">
    <property type="entry name" value="RHF-like"/>
</dbReference>
<keyword evidence="1" id="KW-0687">Ribonucleoprotein</keyword>
<evidence type="ECO:0000313" key="1">
    <source>
        <dbReference type="EMBL" id="SEA97986.1"/>
    </source>
</evidence>
<organism evidence="1 2">
    <name type="scientific">Acidovorax soli</name>
    <dbReference type="NCBI Taxonomy" id="592050"/>
    <lineage>
        <taxon>Bacteria</taxon>
        <taxon>Pseudomonadati</taxon>
        <taxon>Pseudomonadota</taxon>
        <taxon>Betaproteobacteria</taxon>
        <taxon>Burkholderiales</taxon>
        <taxon>Comamonadaceae</taxon>
        <taxon>Acidovorax</taxon>
    </lineage>
</organism>
<dbReference type="RefSeq" id="WP_092701750.1">
    <property type="nucleotide sequence ID" value="NZ_CAXIQW010000025.1"/>
</dbReference>
<proteinExistence type="predicted"/>
<reference evidence="2" key="1">
    <citation type="submission" date="2016-10" db="EMBL/GenBank/DDBJ databases">
        <authorList>
            <person name="Varghese N."/>
            <person name="Submissions S."/>
        </authorList>
    </citation>
    <scope>NUCLEOTIDE SEQUENCE [LARGE SCALE GENOMIC DNA]</scope>
    <source>
        <strain evidence="2">DSM 25157</strain>
    </source>
</reference>
<dbReference type="AlphaFoldDB" id="A0A1H4FL11"/>
<keyword evidence="1" id="KW-0689">Ribosomal protein</keyword>
<dbReference type="InterPro" id="IPR003489">
    <property type="entry name" value="RHF/RaiA"/>
</dbReference>
<dbReference type="STRING" id="592050.SAMN05421875_1763"/>